<name>A0AAW2F194_9HYME</name>
<comment type="caution">
    <text evidence="1">The sequence shown here is derived from an EMBL/GenBank/DDBJ whole genome shotgun (WGS) entry which is preliminary data.</text>
</comment>
<organism evidence="1 2">
    <name type="scientific">Cardiocondyla obscurior</name>
    <dbReference type="NCBI Taxonomy" id="286306"/>
    <lineage>
        <taxon>Eukaryota</taxon>
        <taxon>Metazoa</taxon>
        <taxon>Ecdysozoa</taxon>
        <taxon>Arthropoda</taxon>
        <taxon>Hexapoda</taxon>
        <taxon>Insecta</taxon>
        <taxon>Pterygota</taxon>
        <taxon>Neoptera</taxon>
        <taxon>Endopterygota</taxon>
        <taxon>Hymenoptera</taxon>
        <taxon>Apocrita</taxon>
        <taxon>Aculeata</taxon>
        <taxon>Formicoidea</taxon>
        <taxon>Formicidae</taxon>
        <taxon>Myrmicinae</taxon>
        <taxon>Cardiocondyla</taxon>
    </lineage>
</organism>
<accession>A0AAW2F194</accession>
<keyword evidence="2" id="KW-1185">Reference proteome</keyword>
<sequence>MNGYISHLSRKDDDEERPEVVTLKYNVSCLGSGSAICFRREDLLKISDVLSRNSPVEAIGAYRDTRDALIRTSKVRSATINCNIIHVGQIDTTGIREAHFDEWRNSKSRERLLRLRGYFSSFRLCSFPRRACSEGQSSVVRLRPRFLTMWPCGRLAVIIVNEEKEI</sequence>
<proteinExistence type="predicted"/>
<protein>
    <submittedName>
        <fullName evidence="1">Uncharacterized protein</fullName>
    </submittedName>
</protein>
<evidence type="ECO:0000313" key="1">
    <source>
        <dbReference type="EMBL" id="KAL0109293.1"/>
    </source>
</evidence>
<reference evidence="1 2" key="1">
    <citation type="submission" date="2023-03" db="EMBL/GenBank/DDBJ databases">
        <title>High recombination rates correlate with genetic variation in Cardiocondyla obscurior ants.</title>
        <authorList>
            <person name="Errbii M."/>
        </authorList>
    </citation>
    <scope>NUCLEOTIDE SEQUENCE [LARGE SCALE GENOMIC DNA]</scope>
    <source>
        <strain evidence="1">Alpha-2009</strain>
        <tissue evidence="1">Whole body</tissue>
    </source>
</reference>
<gene>
    <name evidence="1" type="ORF">PUN28_014407</name>
</gene>
<dbReference type="Proteomes" id="UP001430953">
    <property type="component" value="Unassembled WGS sequence"/>
</dbReference>
<evidence type="ECO:0000313" key="2">
    <source>
        <dbReference type="Proteomes" id="UP001430953"/>
    </source>
</evidence>
<dbReference type="AlphaFoldDB" id="A0AAW2F194"/>
<dbReference type="EMBL" id="JADYXP020000015">
    <property type="protein sequence ID" value="KAL0109293.1"/>
    <property type="molecule type" value="Genomic_DNA"/>
</dbReference>